<evidence type="ECO:0000256" key="4">
    <source>
        <dbReference type="SAM" id="Phobius"/>
    </source>
</evidence>
<organism evidence="5 6">
    <name type="scientific">Phyllobacterium endophyticum</name>
    <dbReference type="NCBI Taxonomy" id="1149773"/>
    <lineage>
        <taxon>Bacteria</taxon>
        <taxon>Pseudomonadati</taxon>
        <taxon>Pseudomonadota</taxon>
        <taxon>Alphaproteobacteria</taxon>
        <taxon>Hyphomicrobiales</taxon>
        <taxon>Phyllobacteriaceae</taxon>
        <taxon>Phyllobacterium</taxon>
    </lineage>
</organism>
<dbReference type="Proteomes" id="UP000241158">
    <property type="component" value="Unassembled WGS sequence"/>
</dbReference>
<evidence type="ECO:0000256" key="1">
    <source>
        <dbReference type="ARBA" id="ARBA00022692"/>
    </source>
</evidence>
<feature type="transmembrane region" description="Helical" evidence="4">
    <location>
        <begin position="343"/>
        <end position="364"/>
    </location>
</feature>
<name>A0A2P7AKI8_9HYPH</name>
<feature type="transmembrane region" description="Helical" evidence="4">
    <location>
        <begin position="141"/>
        <end position="161"/>
    </location>
</feature>
<feature type="transmembrane region" description="Helical" evidence="4">
    <location>
        <begin position="48"/>
        <end position="70"/>
    </location>
</feature>
<feature type="transmembrane region" description="Helical" evidence="4">
    <location>
        <begin position="24"/>
        <end position="41"/>
    </location>
</feature>
<feature type="transmembrane region" description="Helical" evidence="4">
    <location>
        <begin position="220"/>
        <end position="239"/>
    </location>
</feature>
<dbReference type="GO" id="GO:0022857">
    <property type="term" value="F:transmembrane transporter activity"/>
    <property type="evidence" value="ECO:0007669"/>
    <property type="project" value="InterPro"/>
</dbReference>
<evidence type="ECO:0000256" key="3">
    <source>
        <dbReference type="ARBA" id="ARBA00023136"/>
    </source>
</evidence>
<dbReference type="SUPFAM" id="SSF103473">
    <property type="entry name" value="MFS general substrate transporter"/>
    <property type="match status" value="1"/>
</dbReference>
<feature type="transmembrane region" description="Helical" evidence="4">
    <location>
        <begin position="111"/>
        <end position="129"/>
    </location>
</feature>
<evidence type="ECO:0000256" key="2">
    <source>
        <dbReference type="ARBA" id="ARBA00022989"/>
    </source>
</evidence>
<keyword evidence="2 4" id="KW-1133">Transmembrane helix</keyword>
<evidence type="ECO:0000313" key="5">
    <source>
        <dbReference type="EMBL" id="PSH54723.1"/>
    </source>
</evidence>
<dbReference type="Pfam" id="PF07690">
    <property type="entry name" value="MFS_1"/>
    <property type="match status" value="1"/>
</dbReference>
<dbReference type="InterPro" id="IPR011701">
    <property type="entry name" value="MFS"/>
</dbReference>
<proteinExistence type="predicted"/>
<dbReference type="EMBL" id="PGGN01000008">
    <property type="protein sequence ID" value="PSH54723.1"/>
    <property type="molecule type" value="Genomic_DNA"/>
</dbReference>
<dbReference type="Gene3D" id="1.20.1250.20">
    <property type="entry name" value="MFS general substrate transporter like domains"/>
    <property type="match status" value="1"/>
</dbReference>
<sequence>MTYSFSILAPDIARDFGLPLETVFGLYSICLFFGSLPAPYIGKVMDAYGAALVMAVGSTIAAMTFIIAASGSVAGFFAALLLMQLTSSMVLYQAAFLALVQARPLGAGRSITYLTLVAGFSSTLFWPLSASLRESLSWREIYVSFAIMNLAICAPVHVLAIRTRTDERRSVSDVGTVLVPGLLAGRDRGPALTLVSLAFALQTFTLSAVLTHMVPMLETLGLGASAVVVGAFFGPSQVFSRVLNMVFGARMSPLMLATASCASIAIGSAVLAVTNGNFIGAIIFAICAGLGSGTSSIAQGSLPLWLFGFQHYGSITGKITAARLAFGATAPVAFSYGMELFGIRWSLGLNMMLGIVGVAFFLSVRKFVRP</sequence>
<reference evidence="6" key="1">
    <citation type="submission" date="2017-11" db="EMBL/GenBank/DDBJ databases">
        <authorList>
            <person name="Kuznetsova I."/>
            <person name="Sazanova A."/>
            <person name="Chirak E."/>
            <person name="Safronova V."/>
            <person name="Willems A."/>
        </authorList>
    </citation>
    <scope>NUCLEOTIDE SEQUENCE [LARGE SCALE GENOMIC DNA]</scope>
    <source>
        <strain evidence="6">PEPV15</strain>
    </source>
</reference>
<dbReference type="AlphaFoldDB" id="A0A2P7AKI8"/>
<evidence type="ECO:0000313" key="6">
    <source>
        <dbReference type="Proteomes" id="UP000241158"/>
    </source>
</evidence>
<dbReference type="InterPro" id="IPR036259">
    <property type="entry name" value="MFS_trans_sf"/>
</dbReference>
<comment type="caution">
    <text evidence="5">The sequence shown here is derived from an EMBL/GenBank/DDBJ whole genome shotgun (WGS) entry which is preliminary data.</text>
</comment>
<feature type="transmembrane region" description="Helical" evidence="4">
    <location>
        <begin position="191"/>
        <end position="214"/>
    </location>
</feature>
<keyword evidence="1 4" id="KW-0812">Transmembrane</keyword>
<keyword evidence="3 4" id="KW-0472">Membrane</keyword>
<accession>A0A2P7AKI8</accession>
<feature type="transmembrane region" description="Helical" evidence="4">
    <location>
        <begin position="76"/>
        <end position="99"/>
    </location>
</feature>
<keyword evidence="6" id="KW-1185">Reference proteome</keyword>
<gene>
    <name evidence="5" type="ORF">CU100_26245</name>
</gene>
<dbReference type="NCBIfam" id="NF033733">
    <property type="entry name" value="MFS_ArsK"/>
    <property type="match status" value="1"/>
</dbReference>
<protein>
    <submittedName>
        <fullName evidence="5">MFS transporter</fullName>
    </submittedName>
</protein>